<proteinExistence type="predicted"/>
<evidence type="ECO:0000313" key="3">
    <source>
        <dbReference type="Proteomes" id="UP000649617"/>
    </source>
</evidence>
<gene>
    <name evidence="2" type="ORF">SPIL2461_LOCUS15420</name>
</gene>
<sequence length="122" mass="13845">MQEERARSSRLAAELRNAQVIVQKLQGQLDLHRERDELLGDLDGSLGQEQARKGGRKQSLQAQEKQEKKAVMAELAQIEKMRSERQKDRQQRLKQAKGKGKGKRSADEAGLPTKEQDIVDLD</sequence>
<comment type="caution">
    <text evidence="2">The sequence shown here is derived from an EMBL/GenBank/DDBJ whole genome shotgun (WGS) entry which is preliminary data.</text>
</comment>
<feature type="compositionally biased region" description="Basic residues" evidence="1">
    <location>
        <begin position="92"/>
        <end position="103"/>
    </location>
</feature>
<dbReference type="EMBL" id="CAJNIZ010037646">
    <property type="protein sequence ID" value="CAE7572469.1"/>
    <property type="molecule type" value="Genomic_DNA"/>
</dbReference>
<feature type="compositionally biased region" description="Basic and acidic residues" evidence="1">
    <location>
        <begin position="80"/>
        <end position="91"/>
    </location>
</feature>
<keyword evidence="3" id="KW-1185">Reference proteome</keyword>
<accession>A0A812UFB6</accession>
<reference evidence="2" key="1">
    <citation type="submission" date="2021-02" db="EMBL/GenBank/DDBJ databases">
        <authorList>
            <person name="Dougan E. K."/>
            <person name="Rhodes N."/>
            <person name="Thang M."/>
            <person name="Chan C."/>
        </authorList>
    </citation>
    <scope>NUCLEOTIDE SEQUENCE</scope>
</reference>
<protein>
    <submittedName>
        <fullName evidence="2">Uncharacterized protein</fullName>
    </submittedName>
</protein>
<evidence type="ECO:0000256" key="1">
    <source>
        <dbReference type="SAM" id="MobiDB-lite"/>
    </source>
</evidence>
<dbReference type="Proteomes" id="UP000649617">
    <property type="component" value="Unassembled WGS sequence"/>
</dbReference>
<organism evidence="2 3">
    <name type="scientific">Symbiodinium pilosum</name>
    <name type="common">Dinoflagellate</name>
    <dbReference type="NCBI Taxonomy" id="2952"/>
    <lineage>
        <taxon>Eukaryota</taxon>
        <taxon>Sar</taxon>
        <taxon>Alveolata</taxon>
        <taxon>Dinophyceae</taxon>
        <taxon>Suessiales</taxon>
        <taxon>Symbiodiniaceae</taxon>
        <taxon>Symbiodinium</taxon>
    </lineage>
</organism>
<evidence type="ECO:0000313" key="2">
    <source>
        <dbReference type="EMBL" id="CAE7572469.1"/>
    </source>
</evidence>
<dbReference type="AlphaFoldDB" id="A0A812UFB6"/>
<feature type="region of interest" description="Disordered" evidence="1">
    <location>
        <begin position="80"/>
        <end position="122"/>
    </location>
</feature>
<feature type="region of interest" description="Disordered" evidence="1">
    <location>
        <begin position="40"/>
        <end position="68"/>
    </location>
</feature>
<name>A0A812UFB6_SYMPI</name>
<dbReference type="OrthoDB" id="10588833at2759"/>